<evidence type="ECO:0000313" key="1">
    <source>
        <dbReference type="EMBL" id="GGC45667.1"/>
    </source>
</evidence>
<reference evidence="2" key="1">
    <citation type="journal article" date="2019" name="Int. J. Syst. Evol. Microbiol.">
        <title>The Global Catalogue of Microorganisms (GCM) 10K type strain sequencing project: providing services to taxonomists for standard genome sequencing and annotation.</title>
        <authorList>
            <consortium name="The Broad Institute Genomics Platform"/>
            <consortium name="The Broad Institute Genome Sequencing Center for Infectious Disease"/>
            <person name="Wu L."/>
            <person name="Ma J."/>
        </authorList>
    </citation>
    <scope>NUCLEOTIDE SEQUENCE [LARGE SCALE GENOMIC DNA]</scope>
    <source>
        <strain evidence="2">CGMCC 1.10832</strain>
    </source>
</reference>
<organism evidence="1 2">
    <name type="scientific">Marivirga lumbricoides</name>
    <dbReference type="NCBI Taxonomy" id="1046115"/>
    <lineage>
        <taxon>Bacteria</taxon>
        <taxon>Pseudomonadati</taxon>
        <taxon>Bacteroidota</taxon>
        <taxon>Cytophagia</taxon>
        <taxon>Cytophagales</taxon>
        <taxon>Marivirgaceae</taxon>
        <taxon>Marivirga</taxon>
    </lineage>
</organism>
<dbReference type="Proteomes" id="UP000636010">
    <property type="component" value="Unassembled WGS sequence"/>
</dbReference>
<name>A0ABQ1MRM4_9BACT</name>
<comment type="caution">
    <text evidence="1">The sequence shown here is derived from an EMBL/GenBank/DDBJ whole genome shotgun (WGS) entry which is preliminary data.</text>
</comment>
<dbReference type="EMBL" id="BMEC01000011">
    <property type="protein sequence ID" value="GGC45667.1"/>
    <property type="molecule type" value="Genomic_DNA"/>
</dbReference>
<proteinExistence type="predicted"/>
<dbReference type="RefSeq" id="WP_188465792.1">
    <property type="nucleotide sequence ID" value="NZ_BAABHU010000011.1"/>
</dbReference>
<accession>A0ABQ1MRM4</accession>
<gene>
    <name evidence="1" type="ORF">GCM10011506_34120</name>
</gene>
<keyword evidence="2" id="KW-1185">Reference proteome</keyword>
<sequence>MAKSDFTSMLDQEALTLNKKANIDWIERLNFQKQLYNKFTEKNDFTVEKYQEIRSIGPIQYFEKEYLKELTKDGGGEINGRKVSEEALLQLYPIPNERKIAMLKYEDEAKLLVNISNRRRIHFDCIEVRNGKFILNEEKLNTHYTVTLKTANQQFAYDAIIRIAESCKELQDMGLNISGAARLSIGRMNPFRETLGSKNKNLLNEADKLNILKRLLSDV</sequence>
<evidence type="ECO:0000313" key="2">
    <source>
        <dbReference type="Proteomes" id="UP000636010"/>
    </source>
</evidence>
<protein>
    <submittedName>
        <fullName evidence="1">Uncharacterized protein</fullName>
    </submittedName>
</protein>